<accession>A0ABV8K4N5</accession>
<gene>
    <name evidence="1" type="ORF">ACFOZ8_15155</name>
</gene>
<sequence length="549" mass="61405">MKVDETEERIERLSPNGRQTLQSVIKHFGMLPFRDEQLLRHVQPGCSGAEYRLGLIELEMAGLVKSYRKGWGDKAYMVPRGQFKRCWRMANPMLHPTVIDENMVLYSLHGSDEETHLPFGERLMHGLAELVNGGLTLTSKGSWPKRTIEKVVRALAMKENELAALKLTARESGCPLPFALFLDIALHEGWLAVEGRECRLEMNRLLSWMHRTQAQREHALVSLWAEEYAAAEPALANAAAFVSGWPAYQWCSPTTGTESDGPFAKAVVDWCRLMTSFGWMEEAEIAGSRTVYRWSVDGSDHAGDTMDMPRAQIAPDGDVFVPREGPLSAAFGLELIARRVSSDVVGIYRLEAEPIRKAVESGISGERIFAFLTQISGEGAPLALVMAIEGWVSEAAGEVRETAKSRSFDSLLSDPLPSEHAVYPAPAASADRPVLLPHDMKEMTELRPSDPVALFQGIDGVPVTWRNQMREYHPSTRRELVERALSWRTAVKLNIRGKAVPFIPDKLLEDDEGWRVAGDLSVDGQVERTQLAPHMWDEMMLVIPEFTKY</sequence>
<dbReference type="EMBL" id="JBHSAM010000028">
    <property type="protein sequence ID" value="MFC4100976.1"/>
    <property type="molecule type" value="Genomic_DNA"/>
</dbReference>
<evidence type="ECO:0000313" key="2">
    <source>
        <dbReference type="Proteomes" id="UP001595715"/>
    </source>
</evidence>
<organism evidence="1 2">
    <name type="scientific">Paenibacillus xanthanilyticus</name>
    <dbReference type="NCBI Taxonomy" id="1783531"/>
    <lineage>
        <taxon>Bacteria</taxon>
        <taxon>Bacillati</taxon>
        <taxon>Bacillota</taxon>
        <taxon>Bacilli</taxon>
        <taxon>Bacillales</taxon>
        <taxon>Paenibacillaceae</taxon>
        <taxon>Paenibacillus</taxon>
    </lineage>
</organism>
<keyword evidence="2" id="KW-1185">Reference proteome</keyword>
<proteinExistence type="predicted"/>
<evidence type="ECO:0008006" key="3">
    <source>
        <dbReference type="Google" id="ProtNLM"/>
    </source>
</evidence>
<comment type="caution">
    <text evidence="1">The sequence shown here is derived from an EMBL/GenBank/DDBJ whole genome shotgun (WGS) entry which is preliminary data.</text>
</comment>
<protein>
    <recommendedName>
        <fullName evidence="3">Helicase XPB/Ssl2 N-terminal domain-containing protein</fullName>
    </recommendedName>
</protein>
<dbReference type="RefSeq" id="WP_377719622.1">
    <property type="nucleotide sequence ID" value="NZ_JBHSAM010000028.1"/>
</dbReference>
<reference evidence="2" key="1">
    <citation type="journal article" date="2019" name="Int. J. Syst. Evol. Microbiol.">
        <title>The Global Catalogue of Microorganisms (GCM) 10K type strain sequencing project: providing services to taxonomists for standard genome sequencing and annotation.</title>
        <authorList>
            <consortium name="The Broad Institute Genomics Platform"/>
            <consortium name="The Broad Institute Genome Sequencing Center for Infectious Disease"/>
            <person name="Wu L."/>
            <person name="Ma J."/>
        </authorList>
    </citation>
    <scope>NUCLEOTIDE SEQUENCE [LARGE SCALE GENOMIC DNA]</scope>
    <source>
        <strain evidence="2">IBRC-M 10987</strain>
    </source>
</reference>
<evidence type="ECO:0000313" key="1">
    <source>
        <dbReference type="EMBL" id="MFC4100976.1"/>
    </source>
</evidence>
<name>A0ABV8K4N5_9BACL</name>
<dbReference type="Proteomes" id="UP001595715">
    <property type="component" value="Unassembled WGS sequence"/>
</dbReference>